<dbReference type="NCBIfam" id="TIGR02216">
    <property type="entry name" value="phage_TIGR02216"/>
    <property type="match status" value="1"/>
</dbReference>
<proteinExistence type="predicted"/>
<evidence type="ECO:0000313" key="2">
    <source>
        <dbReference type="Proteomes" id="UP000236742"/>
    </source>
</evidence>
<keyword evidence="2" id="KW-1185">Reference proteome</keyword>
<dbReference type="InterPro" id="IPR011739">
    <property type="entry name" value="GTA_rcc01693"/>
</dbReference>
<organism evidence="1 2">
    <name type="scientific">Jhaorihella thermophila</name>
    <dbReference type="NCBI Taxonomy" id="488547"/>
    <lineage>
        <taxon>Bacteria</taxon>
        <taxon>Pseudomonadati</taxon>
        <taxon>Pseudomonadota</taxon>
        <taxon>Alphaproteobacteria</taxon>
        <taxon>Rhodobacterales</taxon>
        <taxon>Paracoccaceae</taxon>
        <taxon>Jhaorihella</taxon>
    </lineage>
</organism>
<dbReference type="RefSeq" id="WP_104008394.1">
    <property type="nucleotide sequence ID" value="NZ_FNVD01000009.1"/>
</dbReference>
<dbReference type="EMBL" id="FNVD01000009">
    <property type="protein sequence ID" value="SEG05999.1"/>
    <property type="molecule type" value="Genomic_DNA"/>
</dbReference>
<gene>
    <name evidence="1" type="ORF">SAMN05421751_109157</name>
</gene>
<dbReference type="Proteomes" id="UP000236742">
    <property type="component" value="Unassembled WGS sequence"/>
</dbReference>
<dbReference type="OrthoDB" id="7582980at2"/>
<evidence type="ECO:0008006" key="3">
    <source>
        <dbReference type="Google" id="ProtNLM"/>
    </source>
</evidence>
<sequence>MTGFDWPALMRAGLVGLRLTPGQFWALTPAELRLMLGQAGSAAPMERAGLEALMAAWPDAPLGEGKGAGDGGTGRL</sequence>
<dbReference type="AlphaFoldDB" id="A0A1H5X279"/>
<name>A0A1H5X279_9RHOB</name>
<dbReference type="InterPro" id="IPR019056">
    <property type="entry name" value="Phage_TAC_6"/>
</dbReference>
<accession>A0A1H5X279</accession>
<evidence type="ECO:0000313" key="1">
    <source>
        <dbReference type="EMBL" id="SEG05999.1"/>
    </source>
</evidence>
<dbReference type="Pfam" id="PF09550">
    <property type="entry name" value="Phage_TAC_6"/>
    <property type="match status" value="1"/>
</dbReference>
<protein>
    <recommendedName>
        <fullName evidence="3">Phage tail assembly chaperone protein, TAC</fullName>
    </recommendedName>
</protein>
<reference evidence="1 2" key="1">
    <citation type="submission" date="2016-10" db="EMBL/GenBank/DDBJ databases">
        <authorList>
            <person name="de Groot N.N."/>
        </authorList>
    </citation>
    <scope>NUCLEOTIDE SEQUENCE [LARGE SCALE GENOMIC DNA]</scope>
    <source>
        <strain evidence="1 2">DSM 23413</strain>
    </source>
</reference>